<feature type="region of interest" description="Disordered" evidence="1">
    <location>
        <begin position="69"/>
        <end position="160"/>
    </location>
</feature>
<keyword evidence="2" id="KW-0472">Membrane</keyword>
<evidence type="ECO:0000256" key="1">
    <source>
        <dbReference type="SAM" id="MobiDB-lite"/>
    </source>
</evidence>
<accession>A0A7Y8H081</accession>
<name>A0A7Y8H081_9BURK</name>
<feature type="compositionally biased region" description="Basic and acidic residues" evidence="1">
    <location>
        <begin position="113"/>
        <end position="133"/>
    </location>
</feature>
<dbReference type="GO" id="GO:0032506">
    <property type="term" value="P:cytokinetic process"/>
    <property type="evidence" value="ECO:0007669"/>
    <property type="project" value="TreeGrafter"/>
</dbReference>
<keyword evidence="2" id="KW-0812">Transmembrane</keyword>
<dbReference type="PROSITE" id="PS51724">
    <property type="entry name" value="SPOR"/>
    <property type="match status" value="1"/>
</dbReference>
<feature type="transmembrane region" description="Helical" evidence="2">
    <location>
        <begin position="31"/>
        <end position="49"/>
    </location>
</feature>
<dbReference type="InterPro" id="IPR007730">
    <property type="entry name" value="SPOR-like_dom"/>
</dbReference>
<dbReference type="GO" id="GO:0032153">
    <property type="term" value="C:cell division site"/>
    <property type="evidence" value="ECO:0007669"/>
    <property type="project" value="TreeGrafter"/>
</dbReference>
<proteinExistence type="predicted"/>
<comment type="caution">
    <text evidence="4">The sequence shown here is derived from an EMBL/GenBank/DDBJ whole genome shotgun (WGS) entry which is preliminary data.</text>
</comment>
<evidence type="ECO:0000313" key="4">
    <source>
        <dbReference type="EMBL" id="NWF48085.1"/>
    </source>
</evidence>
<reference evidence="4 5" key="1">
    <citation type="submission" date="2019-09" db="EMBL/GenBank/DDBJ databases">
        <title>Hydrogenophaga aromatica sp. nov., isolated from a para-xylene-degrading enrichment culture.</title>
        <authorList>
            <person name="Tancsics A."/>
            <person name="Banerjee S."/>
        </authorList>
    </citation>
    <scope>NUCLEOTIDE SEQUENCE [LARGE SCALE GENOMIC DNA]</scope>
    <source>
        <strain evidence="4 5">D2P1</strain>
    </source>
</reference>
<evidence type="ECO:0000259" key="3">
    <source>
        <dbReference type="PROSITE" id="PS51724"/>
    </source>
</evidence>
<dbReference type="PANTHER" id="PTHR38687:SF1">
    <property type="entry name" value="CELL DIVISION PROTEIN DEDD"/>
    <property type="match status" value="1"/>
</dbReference>
<dbReference type="GO" id="GO:0042834">
    <property type="term" value="F:peptidoglycan binding"/>
    <property type="evidence" value="ECO:0007669"/>
    <property type="project" value="InterPro"/>
</dbReference>
<dbReference type="Gene3D" id="3.30.70.1070">
    <property type="entry name" value="Sporulation related repeat"/>
    <property type="match status" value="1"/>
</dbReference>
<evidence type="ECO:0000313" key="5">
    <source>
        <dbReference type="Proteomes" id="UP000545507"/>
    </source>
</evidence>
<dbReference type="SUPFAM" id="SSF110997">
    <property type="entry name" value="Sporulation related repeat"/>
    <property type="match status" value="1"/>
</dbReference>
<dbReference type="AlphaFoldDB" id="A0A7Y8H081"/>
<dbReference type="EMBL" id="VYGV01000025">
    <property type="protein sequence ID" value="NWF48085.1"/>
    <property type="molecule type" value="Genomic_DNA"/>
</dbReference>
<dbReference type="Proteomes" id="UP000545507">
    <property type="component" value="Unassembled WGS sequence"/>
</dbReference>
<sequence>MLTPRSGSQSNPTTPPPQSIEAIRRRARHRLIGAAVLVLLGVLGFPMLFDTQPRPVAVDIPIEIPARHPAQPLPGAKATSPQAKTPVQTPATVSAEADKSKSPEGSLPAGDGLDAREEVVAATPESDKPKAKDTPVASPQAAPKPVAKVEAPAKESTADTETARAKALLEDKPAAGSVRIVVQVGAFAEADRARETRLKLERAGLTTYTHVADTPQGKRIRVRLGPFTSRAEADKAAARVKALGLPAAILTL</sequence>
<dbReference type="Pfam" id="PF05036">
    <property type="entry name" value="SPOR"/>
    <property type="match status" value="1"/>
</dbReference>
<dbReference type="InterPro" id="IPR036680">
    <property type="entry name" value="SPOR-like_sf"/>
</dbReference>
<keyword evidence="2" id="KW-1133">Transmembrane helix</keyword>
<feature type="compositionally biased region" description="Basic and acidic residues" evidence="1">
    <location>
        <begin position="151"/>
        <end position="160"/>
    </location>
</feature>
<dbReference type="PANTHER" id="PTHR38687">
    <property type="entry name" value="CELL DIVISION PROTEIN DEDD-RELATED"/>
    <property type="match status" value="1"/>
</dbReference>
<protein>
    <submittedName>
        <fullName evidence="4">SPOR domain-containing protein</fullName>
    </submittedName>
</protein>
<evidence type="ECO:0000256" key="2">
    <source>
        <dbReference type="SAM" id="Phobius"/>
    </source>
</evidence>
<dbReference type="RefSeq" id="WP_177138363.1">
    <property type="nucleotide sequence ID" value="NZ_VYGV01000025.1"/>
</dbReference>
<organism evidence="4 5">
    <name type="scientific">Hydrogenophaga aromaticivorans</name>
    <dbReference type="NCBI Taxonomy" id="2610898"/>
    <lineage>
        <taxon>Bacteria</taxon>
        <taxon>Pseudomonadati</taxon>
        <taxon>Pseudomonadota</taxon>
        <taxon>Betaproteobacteria</taxon>
        <taxon>Burkholderiales</taxon>
        <taxon>Comamonadaceae</taxon>
        <taxon>Hydrogenophaga</taxon>
    </lineage>
</organism>
<keyword evidence="5" id="KW-1185">Reference proteome</keyword>
<feature type="compositionally biased region" description="Low complexity" evidence="1">
    <location>
        <begin position="135"/>
        <end position="150"/>
    </location>
</feature>
<dbReference type="InterPro" id="IPR052521">
    <property type="entry name" value="Cell_div_SPOR-domain"/>
</dbReference>
<gene>
    <name evidence="4" type="ORF">F3K02_22930</name>
</gene>
<dbReference type="GO" id="GO:0030428">
    <property type="term" value="C:cell septum"/>
    <property type="evidence" value="ECO:0007669"/>
    <property type="project" value="TreeGrafter"/>
</dbReference>
<feature type="domain" description="SPOR" evidence="3">
    <location>
        <begin position="174"/>
        <end position="252"/>
    </location>
</feature>
<feature type="compositionally biased region" description="Polar residues" evidence="1">
    <location>
        <begin position="79"/>
        <end position="92"/>
    </location>
</feature>